<reference evidence="3" key="1">
    <citation type="journal article" date="2019" name="Int. J. Syst. Evol. Microbiol.">
        <title>The Global Catalogue of Microorganisms (GCM) 10K type strain sequencing project: providing services to taxonomists for standard genome sequencing and annotation.</title>
        <authorList>
            <consortium name="The Broad Institute Genomics Platform"/>
            <consortium name="The Broad Institute Genome Sequencing Center for Infectious Disease"/>
            <person name="Wu L."/>
            <person name="Ma J."/>
        </authorList>
    </citation>
    <scope>NUCLEOTIDE SEQUENCE [LARGE SCALE GENOMIC DNA]</scope>
    <source>
        <strain evidence="3">ZS-22-S1</strain>
    </source>
</reference>
<gene>
    <name evidence="2" type="ORF">ACFPCV_38780</name>
</gene>
<accession>A0ABV9SFJ0</accession>
<feature type="transmembrane region" description="Helical" evidence="1">
    <location>
        <begin position="12"/>
        <end position="35"/>
    </location>
</feature>
<evidence type="ECO:0000313" key="2">
    <source>
        <dbReference type="EMBL" id="MFC4859474.1"/>
    </source>
</evidence>
<proteinExistence type="predicted"/>
<evidence type="ECO:0000313" key="3">
    <source>
        <dbReference type="Proteomes" id="UP001595859"/>
    </source>
</evidence>
<dbReference type="EMBL" id="JBHSIS010000035">
    <property type="protein sequence ID" value="MFC4859474.1"/>
    <property type="molecule type" value="Genomic_DNA"/>
</dbReference>
<organism evidence="2 3">
    <name type="scientific">Actinophytocola glycyrrhizae</name>
    <dbReference type="NCBI Taxonomy" id="2044873"/>
    <lineage>
        <taxon>Bacteria</taxon>
        <taxon>Bacillati</taxon>
        <taxon>Actinomycetota</taxon>
        <taxon>Actinomycetes</taxon>
        <taxon>Pseudonocardiales</taxon>
        <taxon>Pseudonocardiaceae</taxon>
    </lineage>
</organism>
<keyword evidence="1" id="KW-1133">Transmembrane helix</keyword>
<comment type="caution">
    <text evidence="2">The sequence shown here is derived from an EMBL/GenBank/DDBJ whole genome shotgun (WGS) entry which is preliminary data.</text>
</comment>
<keyword evidence="3" id="KW-1185">Reference proteome</keyword>
<sequence>MTDDAKQDGLPIALRVTIGVLLVGAMLVVIGALTLPRLMFPEDRPAAEPILATEANAGALAERLTFSMSDQEITETVLQQPGAVFVELRHDAEITRVLVSVPDSIVEPRTHTCYQFTLLQHKDVAYEEAPGCPDVS</sequence>
<keyword evidence="1" id="KW-0812">Transmembrane</keyword>
<dbReference type="RefSeq" id="WP_378062574.1">
    <property type="nucleotide sequence ID" value="NZ_JBHSIS010000035.1"/>
</dbReference>
<evidence type="ECO:0000256" key="1">
    <source>
        <dbReference type="SAM" id="Phobius"/>
    </source>
</evidence>
<name>A0ABV9SFJ0_9PSEU</name>
<protein>
    <submittedName>
        <fullName evidence="2">Uncharacterized protein</fullName>
    </submittedName>
</protein>
<dbReference type="Proteomes" id="UP001595859">
    <property type="component" value="Unassembled WGS sequence"/>
</dbReference>
<keyword evidence="1" id="KW-0472">Membrane</keyword>